<dbReference type="SUPFAM" id="SSF53850">
    <property type="entry name" value="Periplasmic binding protein-like II"/>
    <property type="match status" value="1"/>
</dbReference>
<organism evidence="3 4">
    <name type="scientific">Ectopseudomonas guguanensis</name>
    <dbReference type="NCBI Taxonomy" id="1198456"/>
    <lineage>
        <taxon>Bacteria</taxon>
        <taxon>Pseudomonadati</taxon>
        <taxon>Pseudomonadota</taxon>
        <taxon>Gammaproteobacteria</taxon>
        <taxon>Pseudomonadales</taxon>
        <taxon>Pseudomonadaceae</taxon>
        <taxon>Ectopseudomonas</taxon>
    </lineage>
</organism>
<dbReference type="Gene3D" id="3.40.190.10">
    <property type="entry name" value="Periplasmic binding protein-like II"/>
    <property type="match status" value="2"/>
</dbReference>
<accession>A0A1H0KGQ5</accession>
<dbReference type="EMBL" id="FNJJ01000001">
    <property type="protein sequence ID" value="SDO55119.1"/>
    <property type="molecule type" value="Genomic_DNA"/>
</dbReference>
<gene>
    <name evidence="3" type="ORF">SAMN05216213_101289</name>
</gene>
<dbReference type="RefSeq" id="WP_090426333.1">
    <property type="nucleotide sequence ID" value="NZ_FNJJ01000001.1"/>
</dbReference>
<feature type="chain" id="PRO_5011707598" evidence="2">
    <location>
        <begin position="21"/>
        <end position="245"/>
    </location>
</feature>
<reference evidence="4" key="1">
    <citation type="submission" date="2016-10" db="EMBL/GenBank/DDBJ databases">
        <authorList>
            <person name="Varghese N."/>
            <person name="Submissions S."/>
        </authorList>
    </citation>
    <scope>NUCLEOTIDE SEQUENCE [LARGE SCALE GENOMIC DNA]</scope>
    <source>
        <strain evidence="4">JCM 18416</strain>
    </source>
</reference>
<name>A0A1H0KGQ5_9GAMM</name>
<comment type="similarity">
    <text evidence="1">Belongs to the bacterial solute-binding protein 3 family.</text>
</comment>
<evidence type="ECO:0000313" key="4">
    <source>
        <dbReference type="Proteomes" id="UP000199460"/>
    </source>
</evidence>
<dbReference type="GeneID" id="300930045"/>
<evidence type="ECO:0000256" key="1">
    <source>
        <dbReference type="ARBA" id="ARBA00010333"/>
    </source>
</evidence>
<evidence type="ECO:0000256" key="2">
    <source>
        <dbReference type="SAM" id="SignalP"/>
    </source>
</evidence>
<dbReference type="OrthoDB" id="8581336at2"/>
<proteinExistence type="inferred from homology"/>
<evidence type="ECO:0000313" key="3">
    <source>
        <dbReference type="EMBL" id="SDO55119.1"/>
    </source>
</evidence>
<dbReference type="PANTHER" id="PTHR35936">
    <property type="entry name" value="MEMBRANE-BOUND LYTIC MUREIN TRANSGLYCOSYLASE F"/>
    <property type="match status" value="1"/>
</dbReference>
<dbReference type="PANTHER" id="PTHR35936:SF6">
    <property type="entry name" value="AMINO ACID ABC TRANSPORTER SUBSTRATE-BINDING PAAT FAMILY PROTEIN"/>
    <property type="match status" value="1"/>
</dbReference>
<keyword evidence="2" id="KW-0732">Signal</keyword>
<sequence length="245" mass="28049">MRMRLLLFALLVSLSAVASAQEQRPLRFSVTESWAMPMIRIEDGRATSGVLYDLQMRLAEKVGRRAELLVMPRLRVQRLMARGEIDVRCYVNPGWLSETHHQYIWSVPFMVQRDLIVGRHDEADISLAQLPGERLGTVLGFSYPRLESLFASGQVLREDARTQELVLEKLEAGRYRYALSNELALAWFNRNLPEHKRLRALAELSADALSCLVRDAPDVPTQALLRALVQMKQDGEFEAILSRYR</sequence>
<dbReference type="Proteomes" id="UP000199460">
    <property type="component" value="Unassembled WGS sequence"/>
</dbReference>
<feature type="signal peptide" evidence="2">
    <location>
        <begin position="1"/>
        <end position="20"/>
    </location>
</feature>
<keyword evidence="4" id="KW-1185">Reference proteome</keyword>
<dbReference type="AlphaFoldDB" id="A0A1H0KGQ5"/>
<protein>
    <submittedName>
        <fullName evidence="3">Polar amino acid transport system substrate-binding protein</fullName>
    </submittedName>
</protein>